<evidence type="ECO:0000313" key="1">
    <source>
        <dbReference type="EMBL" id="GGD33051.1"/>
    </source>
</evidence>
<name>A0A916Y6E9_9MICO</name>
<keyword evidence="2" id="KW-1185">Reference proteome</keyword>
<organism evidence="1 2">
    <name type="scientific">Microbacterium faecale</name>
    <dbReference type="NCBI Taxonomy" id="1804630"/>
    <lineage>
        <taxon>Bacteria</taxon>
        <taxon>Bacillati</taxon>
        <taxon>Actinomycetota</taxon>
        <taxon>Actinomycetes</taxon>
        <taxon>Micrococcales</taxon>
        <taxon>Microbacteriaceae</taxon>
        <taxon>Microbacterium</taxon>
    </lineage>
</organism>
<comment type="caution">
    <text evidence="1">The sequence shown here is derived from an EMBL/GenBank/DDBJ whole genome shotgun (WGS) entry which is preliminary data.</text>
</comment>
<accession>A0A916Y6E9</accession>
<dbReference type="EMBL" id="BMHO01000001">
    <property type="protein sequence ID" value="GGD33051.1"/>
    <property type="molecule type" value="Genomic_DNA"/>
</dbReference>
<dbReference type="RefSeq" id="WP_188711352.1">
    <property type="nucleotide sequence ID" value="NZ_BMHO01000001.1"/>
</dbReference>
<dbReference type="AlphaFoldDB" id="A0A916Y6E9"/>
<proteinExistence type="predicted"/>
<reference evidence="1" key="2">
    <citation type="submission" date="2020-09" db="EMBL/GenBank/DDBJ databases">
        <authorList>
            <person name="Sun Q."/>
            <person name="Zhou Y."/>
        </authorList>
    </citation>
    <scope>NUCLEOTIDE SEQUENCE</scope>
    <source>
        <strain evidence="1">CGMCC 1.15152</strain>
    </source>
</reference>
<protein>
    <recommendedName>
        <fullName evidence="3">Minor tail protein</fullName>
    </recommendedName>
</protein>
<reference evidence="1" key="1">
    <citation type="journal article" date="2014" name="Int. J. Syst. Evol. Microbiol.">
        <title>Complete genome sequence of Corynebacterium casei LMG S-19264T (=DSM 44701T), isolated from a smear-ripened cheese.</title>
        <authorList>
            <consortium name="US DOE Joint Genome Institute (JGI-PGF)"/>
            <person name="Walter F."/>
            <person name="Albersmeier A."/>
            <person name="Kalinowski J."/>
            <person name="Ruckert C."/>
        </authorList>
    </citation>
    <scope>NUCLEOTIDE SEQUENCE</scope>
    <source>
        <strain evidence="1">CGMCC 1.15152</strain>
    </source>
</reference>
<evidence type="ECO:0008006" key="3">
    <source>
        <dbReference type="Google" id="ProtNLM"/>
    </source>
</evidence>
<sequence>MIVSVCETKTGDHVLDIPVTSMSWPSRLNGNGRGRFTIPLREISTDPAFTSALFQKRARMIVVHDGETVGHAGVIMTDDWSERTGLLSLSTYEIRNYWLWRMTAGVNNIQYEGDLKASGLSALGAVRRVVQRSMQWDGWEMPIDPPMDGSGSIDLDVDWFEFRYLEDIIQDIERHGYEVWLEPRLTSNGVRFTTRVGRAITNGDFDLPVSTMKSAVADLAVKGDATRQVTGVLGLGNGSGTDSLIAWSGLPFAEGIPVADVVRNEPDVKRADALQAITNDEFTENRTPVEQWSFPVVLDDVLTLDKIRIGRVLHMDVRDSIRIPDGQYTRRVIAISGDRSNRVTVEVHPYGA</sequence>
<dbReference type="Proteomes" id="UP000633205">
    <property type="component" value="Unassembled WGS sequence"/>
</dbReference>
<gene>
    <name evidence="1" type="ORF">GCM10010915_11790</name>
</gene>
<evidence type="ECO:0000313" key="2">
    <source>
        <dbReference type="Proteomes" id="UP000633205"/>
    </source>
</evidence>